<gene>
    <name evidence="2" type="ORF">SAMN05444320_11199</name>
</gene>
<evidence type="ECO:0000259" key="1">
    <source>
        <dbReference type="Pfam" id="PF03235"/>
    </source>
</evidence>
<keyword evidence="3" id="KW-1185">Reference proteome</keyword>
<organism evidence="2 3">
    <name type="scientific">Streptoalloteichus hindustanus</name>
    <dbReference type="NCBI Taxonomy" id="2017"/>
    <lineage>
        <taxon>Bacteria</taxon>
        <taxon>Bacillati</taxon>
        <taxon>Actinomycetota</taxon>
        <taxon>Actinomycetes</taxon>
        <taxon>Pseudonocardiales</taxon>
        <taxon>Pseudonocardiaceae</taxon>
        <taxon>Streptoalloteichus</taxon>
    </lineage>
</organism>
<accession>A0A1M5LGY9</accession>
<protein>
    <recommendedName>
        <fullName evidence="1">GmrSD restriction endonucleases N-terminal domain-containing protein</fullName>
    </recommendedName>
</protein>
<dbReference type="PANTHER" id="PTHR37292">
    <property type="entry name" value="VNG6097C"/>
    <property type="match status" value="1"/>
</dbReference>
<proteinExistence type="predicted"/>
<dbReference type="EMBL" id="FQVN01000011">
    <property type="protein sequence ID" value="SHG63939.1"/>
    <property type="molecule type" value="Genomic_DNA"/>
</dbReference>
<reference evidence="2 3" key="1">
    <citation type="submission" date="2016-11" db="EMBL/GenBank/DDBJ databases">
        <authorList>
            <person name="Jaros S."/>
            <person name="Januszkiewicz K."/>
            <person name="Wedrychowicz H."/>
        </authorList>
    </citation>
    <scope>NUCLEOTIDE SEQUENCE [LARGE SCALE GENOMIC DNA]</scope>
    <source>
        <strain evidence="2 3">DSM 44523</strain>
    </source>
</reference>
<dbReference type="AlphaFoldDB" id="A0A1M5LGY9"/>
<evidence type="ECO:0000313" key="3">
    <source>
        <dbReference type="Proteomes" id="UP000184501"/>
    </source>
</evidence>
<dbReference type="STRING" id="2017.SAMN05444320_11199"/>
<sequence length="663" mass="73845">MPVEKTERDVTTLVGQISGGEIRLPEIQRGYVWKPTQVARLVESLYRGYPTGSLLFWQTTETPQTREAATGTPQATAAVLPLYLLDGQQRLTSLHRVLTDHPDAQVVFNVETEAFQNQSATTAKDPRWIKVHEVLRPGAKQFPLIQRLHEAVPALDPDVVGERIGQLAAVRSRRFHMEILTDFPYEEVAQIFVRVNSGGQRLRTTDLSLATLSARWPGILGKLEDEADYWARRDYPDLDVTFLTRALTGAVLGRGLNAWSHGKLVAASDEALEQGWRTVQRGLRHLVPLLRENLGVDHSGLIPSHVALLPLIVFLGERPDEPLGADTTNAVLYWFLVATIRARYSGSTDTRLGQDIPATREPEPIKRLLANLGALDTRVEVTANDLQGRNYGSPYFFLSYLVARRANATDWWYGTSISANAEGSQKLEYHHIHPQSTLRNHPNGYGKGEINEMANLAFISARANRKISNRSPKLYFPELDPADLAAHFVPLQEELRDASAYREFLVARRTLLAETMTALLDRFRPSWVAPLGGSADPLAGRSLEFQLYRGQAQTDGSLVVTARTGTDEWSAALGLADLESALRAAESGLDSDVDIAGEIVPVRVDHEDVEILMGPFLVSGSMAEWKQTLDRERADALPWSKYPVIDPRPWRGERVRFPVANVD</sequence>
<evidence type="ECO:0000313" key="2">
    <source>
        <dbReference type="EMBL" id="SHG63939.1"/>
    </source>
</evidence>
<dbReference type="RefSeq" id="WP_073488685.1">
    <property type="nucleotide sequence ID" value="NZ_FQVN01000011.1"/>
</dbReference>
<name>A0A1M5LGY9_STRHI</name>
<feature type="domain" description="GmrSD restriction endonucleases N-terminal" evidence="1">
    <location>
        <begin position="12"/>
        <end position="211"/>
    </location>
</feature>
<dbReference type="InterPro" id="IPR004919">
    <property type="entry name" value="GmrSD_N"/>
</dbReference>
<dbReference type="OrthoDB" id="9787127at2"/>
<dbReference type="Proteomes" id="UP000184501">
    <property type="component" value="Unassembled WGS sequence"/>
</dbReference>
<dbReference type="Pfam" id="PF03235">
    <property type="entry name" value="GmrSD_N"/>
    <property type="match status" value="1"/>
</dbReference>
<dbReference type="PANTHER" id="PTHR37292:SF2">
    <property type="entry name" value="DUF262 DOMAIN-CONTAINING PROTEIN"/>
    <property type="match status" value="1"/>
</dbReference>